<dbReference type="AlphaFoldDB" id="A0A919S4Z3"/>
<dbReference type="RefSeq" id="WP_212905348.1">
    <property type="nucleotide sequence ID" value="NZ_BOPZ01000052.1"/>
</dbReference>
<keyword evidence="2" id="KW-1185">Reference proteome</keyword>
<dbReference type="Proteomes" id="UP000679179">
    <property type="component" value="Unassembled WGS sequence"/>
</dbReference>
<evidence type="ECO:0000313" key="1">
    <source>
        <dbReference type="EMBL" id="GIM30683.1"/>
    </source>
</evidence>
<comment type="caution">
    <text evidence="1">The sequence shown here is derived from an EMBL/GenBank/DDBJ whole genome shotgun (WGS) entry which is preliminary data.</text>
</comment>
<reference evidence="1" key="1">
    <citation type="submission" date="2021-03" db="EMBL/GenBank/DDBJ databases">
        <title>Taxonomic study of Clostridium polyendosporum from meadow-gley soil under rice.</title>
        <authorList>
            <person name="Kobayashi H."/>
            <person name="Tanizawa Y."/>
            <person name="Yagura M."/>
        </authorList>
    </citation>
    <scope>NUCLEOTIDE SEQUENCE</scope>
    <source>
        <strain evidence="1">JCM 30710</strain>
    </source>
</reference>
<gene>
    <name evidence="1" type="ORF">CPJCM30710_33490</name>
</gene>
<name>A0A919S4Z3_9CLOT</name>
<sequence length="99" mass="11509">MISFKKVWNDVNNLVNDSVVNVNIVNKIKNVFLVEEEGNVVFLTKDDFVDFWAKLFSNKQVDMNNLGVESSNKELYIYQLVKELPYIVEEGNMIYLANN</sequence>
<evidence type="ECO:0000313" key="2">
    <source>
        <dbReference type="Proteomes" id="UP000679179"/>
    </source>
</evidence>
<protein>
    <submittedName>
        <fullName evidence="1">Uncharacterized protein</fullName>
    </submittedName>
</protein>
<accession>A0A919S4Z3</accession>
<organism evidence="1 2">
    <name type="scientific">Clostridium polyendosporum</name>
    <dbReference type="NCBI Taxonomy" id="69208"/>
    <lineage>
        <taxon>Bacteria</taxon>
        <taxon>Bacillati</taxon>
        <taxon>Bacillota</taxon>
        <taxon>Clostridia</taxon>
        <taxon>Eubacteriales</taxon>
        <taxon>Clostridiaceae</taxon>
        <taxon>Clostridium</taxon>
    </lineage>
</organism>
<proteinExistence type="predicted"/>
<dbReference type="EMBL" id="BOPZ01000052">
    <property type="protein sequence ID" value="GIM30683.1"/>
    <property type="molecule type" value="Genomic_DNA"/>
</dbReference>